<comment type="caution">
    <text evidence="2">The sequence shown here is derived from an EMBL/GenBank/DDBJ whole genome shotgun (WGS) entry which is preliminary data.</text>
</comment>
<evidence type="ECO:0000313" key="2">
    <source>
        <dbReference type="EMBL" id="KAJ2799019.1"/>
    </source>
</evidence>
<name>A0A9W8LRK7_9FUNG</name>
<dbReference type="EMBL" id="JANBUO010001266">
    <property type="protein sequence ID" value="KAJ2799019.1"/>
    <property type="molecule type" value="Genomic_DNA"/>
</dbReference>
<protein>
    <submittedName>
        <fullName evidence="2">Uncharacterized protein</fullName>
    </submittedName>
</protein>
<gene>
    <name evidence="2" type="ORF">H4R20_004601</name>
</gene>
<sequence length="128" mass="14772">MKETVGAVQDLMRDTARLFEQARKINEQLLQIDTFVNKRDTGMLLEGLDQSRRQYKKSLSRARNIVTARKACSLDEAAGNSEAGEDIEDLLRERERLREEAVARSEEIRKLLDCMRQVQLTSAQLMQM</sequence>
<dbReference type="Proteomes" id="UP001140094">
    <property type="component" value="Unassembled WGS sequence"/>
</dbReference>
<evidence type="ECO:0000256" key="1">
    <source>
        <dbReference type="SAM" id="Coils"/>
    </source>
</evidence>
<feature type="coiled-coil region" evidence="1">
    <location>
        <begin position="80"/>
        <end position="107"/>
    </location>
</feature>
<keyword evidence="1" id="KW-0175">Coiled coil</keyword>
<dbReference type="AlphaFoldDB" id="A0A9W8LRK7"/>
<organism evidence="2 3">
    <name type="scientific">Coemansia guatemalensis</name>
    <dbReference type="NCBI Taxonomy" id="2761395"/>
    <lineage>
        <taxon>Eukaryota</taxon>
        <taxon>Fungi</taxon>
        <taxon>Fungi incertae sedis</taxon>
        <taxon>Zoopagomycota</taxon>
        <taxon>Kickxellomycotina</taxon>
        <taxon>Kickxellomycetes</taxon>
        <taxon>Kickxellales</taxon>
        <taxon>Kickxellaceae</taxon>
        <taxon>Coemansia</taxon>
    </lineage>
</organism>
<evidence type="ECO:0000313" key="3">
    <source>
        <dbReference type="Proteomes" id="UP001140094"/>
    </source>
</evidence>
<reference evidence="2" key="1">
    <citation type="submission" date="2022-07" db="EMBL/GenBank/DDBJ databases">
        <title>Phylogenomic reconstructions and comparative analyses of Kickxellomycotina fungi.</title>
        <authorList>
            <person name="Reynolds N.K."/>
            <person name="Stajich J.E."/>
            <person name="Barry K."/>
            <person name="Grigoriev I.V."/>
            <person name="Crous P."/>
            <person name="Smith M.E."/>
        </authorList>
    </citation>
    <scope>NUCLEOTIDE SEQUENCE</scope>
    <source>
        <strain evidence="2">NRRL 1565</strain>
    </source>
</reference>
<proteinExistence type="predicted"/>
<accession>A0A9W8LRK7</accession>
<keyword evidence="3" id="KW-1185">Reference proteome</keyword>
<dbReference type="OrthoDB" id="5536370at2759"/>